<keyword evidence="1" id="KW-0812">Transmembrane</keyword>
<keyword evidence="1" id="KW-0472">Membrane</keyword>
<dbReference type="EMBL" id="QCXX01000001">
    <property type="protein sequence ID" value="PUV26152.1"/>
    <property type="molecule type" value="Genomic_DNA"/>
</dbReference>
<dbReference type="PANTHER" id="PTHR36974">
    <property type="entry name" value="MEMBRANE PROTEIN-RELATED"/>
    <property type="match status" value="1"/>
</dbReference>
<evidence type="ECO:0000313" key="3">
    <source>
        <dbReference type="Proteomes" id="UP000250831"/>
    </source>
</evidence>
<organism evidence="2 3">
    <name type="scientific">Sphingobacterium athyrii</name>
    <dbReference type="NCBI Taxonomy" id="2152717"/>
    <lineage>
        <taxon>Bacteria</taxon>
        <taxon>Pseudomonadati</taxon>
        <taxon>Bacteroidota</taxon>
        <taxon>Sphingobacteriia</taxon>
        <taxon>Sphingobacteriales</taxon>
        <taxon>Sphingobacteriaceae</taxon>
        <taxon>Sphingobacterium</taxon>
    </lineage>
</organism>
<keyword evidence="3" id="KW-1185">Reference proteome</keyword>
<keyword evidence="1" id="KW-1133">Transmembrane helix</keyword>
<dbReference type="RefSeq" id="WP_108632442.1">
    <property type="nucleotide sequence ID" value="NZ_QCXX01000001.1"/>
</dbReference>
<feature type="transmembrane region" description="Helical" evidence="1">
    <location>
        <begin position="129"/>
        <end position="147"/>
    </location>
</feature>
<proteinExistence type="predicted"/>
<dbReference type="OrthoDB" id="673526at2"/>
<name>A0A363NZB4_9SPHI</name>
<dbReference type="AlphaFoldDB" id="A0A363NZB4"/>
<comment type="caution">
    <text evidence="2">The sequence shown here is derived from an EMBL/GenBank/DDBJ whole genome shotgun (WGS) entry which is preliminary data.</text>
</comment>
<evidence type="ECO:0008006" key="4">
    <source>
        <dbReference type="Google" id="ProtNLM"/>
    </source>
</evidence>
<feature type="transmembrane region" description="Helical" evidence="1">
    <location>
        <begin position="67"/>
        <end position="84"/>
    </location>
</feature>
<evidence type="ECO:0000256" key="1">
    <source>
        <dbReference type="SAM" id="Phobius"/>
    </source>
</evidence>
<evidence type="ECO:0000313" key="2">
    <source>
        <dbReference type="EMBL" id="PUV26152.1"/>
    </source>
</evidence>
<dbReference type="Proteomes" id="UP000250831">
    <property type="component" value="Unassembled WGS sequence"/>
</dbReference>
<protein>
    <recommendedName>
        <fullName evidence="4">DoxX family protein</fullName>
    </recommendedName>
</protein>
<gene>
    <name evidence="2" type="ORF">DCO56_04105</name>
</gene>
<reference evidence="2 3" key="1">
    <citation type="submission" date="2018-04" db="EMBL/GenBank/DDBJ databases">
        <title>Sphingobacterium sp. M46 Genome.</title>
        <authorList>
            <person name="Cheng J."/>
            <person name="Li Y."/>
        </authorList>
    </citation>
    <scope>NUCLEOTIDE SEQUENCE [LARGE SCALE GENOMIC DNA]</scope>
    <source>
        <strain evidence="2 3">M46</strain>
    </source>
</reference>
<accession>A0A363NZB4</accession>
<feature type="transmembrane region" description="Helical" evidence="1">
    <location>
        <begin position="90"/>
        <end position="109"/>
    </location>
</feature>
<feature type="transmembrane region" description="Helical" evidence="1">
    <location>
        <begin position="29"/>
        <end position="47"/>
    </location>
</feature>
<dbReference type="PANTHER" id="PTHR36974:SF1">
    <property type="entry name" value="DOXX FAMILY MEMBRANE PROTEIN"/>
    <property type="match status" value="1"/>
</dbReference>
<sequence>MKPLFVLLIVFIIGNLVIRQYRGYMDYHLAGKIALAATLFFTSLGHLIYTKGMMLMLPDFIPLKKEMIYLTGLLEVMAAFGLFVPSLSRLTGILLIVFFILILPTNIFASIRHLNYETATYDGKGTGYLWFRIPFQVFLICWTYYFVLC</sequence>